<name>A0AAP2GQW3_9BACT</name>
<feature type="signal peptide" evidence="1">
    <location>
        <begin position="1"/>
        <end position="26"/>
    </location>
</feature>
<sequence>MKSLKTVYSTISLFFALLLINTAAFAQSTDEYDLAVPRHAFKFSPGHLMNFHPTVQFAYEQRVARRLTLQGEYGHVINAQHNDERGFANYDDEWNSDRKGYKTKLEAHYYVYATKNGRFAWYSAAELYYNHISYTKQRTTSEYYGETPDTRYEKIHRQRVHYDEGGFNFKFGFVYTMGPVLLDINAGLGHRFIQYNKILPVFKESRDWFEFGPREESRNQPGLAMGVRIGYRFPWRRAT</sequence>
<evidence type="ECO:0000313" key="3">
    <source>
        <dbReference type="Proteomes" id="UP001319080"/>
    </source>
</evidence>
<accession>A0AAP2GQW3</accession>
<dbReference type="AlphaFoldDB" id="A0AAP2GQW3"/>
<evidence type="ECO:0008006" key="4">
    <source>
        <dbReference type="Google" id="ProtNLM"/>
    </source>
</evidence>
<proteinExistence type="predicted"/>
<evidence type="ECO:0000256" key="1">
    <source>
        <dbReference type="SAM" id="SignalP"/>
    </source>
</evidence>
<reference evidence="2 3" key="1">
    <citation type="submission" date="2021-05" db="EMBL/GenBank/DDBJ databases">
        <title>A Polyphasic approach of four new species of the genus Ohtaekwangia: Ohtaekwangia histidinii sp. nov., Ohtaekwangia cretensis sp. nov., Ohtaekwangia indiensis sp. nov., Ohtaekwangia reichenbachii sp. nov. from diverse environment.</title>
        <authorList>
            <person name="Octaviana S."/>
        </authorList>
    </citation>
    <scope>NUCLEOTIDE SEQUENCE [LARGE SCALE GENOMIC DNA]</scope>
    <source>
        <strain evidence="2 3">PWU5</strain>
    </source>
</reference>
<keyword evidence="3" id="KW-1185">Reference proteome</keyword>
<dbReference type="Proteomes" id="UP001319080">
    <property type="component" value="Unassembled WGS sequence"/>
</dbReference>
<keyword evidence="1" id="KW-0732">Signal</keyword>
<organism evidence="2 3">
    <name type="scientific">Dawidia cretensis</name>
    <dbReference type="NCBI Taxonomy" id="2782350"/>
    <lineage>
        <taxon>Bacteria</taxon>
        <taxon>Pseudomonadati</taxon>
        <taxon>Bacteroidota</taxon>
        <taxon>Cytophagia</taxon>
        <taxon>Cytophagales</taxon>
        <taxon>Chryseotaleaceae</taxon>
        <taxon>Dawidia</taxon>
    </lineage>
</organism>
<comment type="caution">
    <text evidence="2">The sequence shown here is derived from an EMBL/GenBank/DDBJ whole genome shotgun (WGS) entry which is preliminary data.</text>
</comment>
<evidence type="ECO:0000313" key="2">
    <source>
        <dbReference type="EMBL" id="MBT1710111.1"/>
    </source>
</evidence>
<gene>
    <name evidence="2" type="ORF">KK062_17830</name>
</gene>
<dbReference type="EMBL" id="JAHESE010000019">
    <property type="protein sequence ID" value="MBT1710111.1"/>
    <property type="molecule type" value="Genomic_DNA"/>
</dbReference>
<protein>
    <recommendedName>
        <fullName evidence="4">DUF3575 domain-containing protein</fullName>
    </recommendedName>
</protein>
<feature type="chain" id="PRO_5043023334" description="DUF3575 domain-containing protein" evidence="1">
    <location>
        <begin position="27"/>
        <end position="239"/>
    </location>
</feature>